<dbReference type="GO" id="GO:0006260">
    <property type="term" value="P:DNA replication"/>
    <property type="evidence" value="ECO:0007669"/>
    <property type="project" value="InterPro"/>
</dbReference>
<dbReference type="OrthoDB" id="1265936at2"/>
<dbReference type="RefSeq" id="WP_143373928.1">
    <property type="nucleotide sequence ID" value="NZ_VJVZ01000008.1"/>
</dbReference>
<evidence type="ECO:0000256" key="2">
    <source>
        <dbReference type="PIRNR" id="PIRNR002070"/>
    </source>
</evidence>
<keyword evidence="6" id="KW-1185">Reference proteome</keyword>
<accession>A0A552UZN4</accession>
<evidence type="ECO:0000313" key="5">
    <source>
        <dbReference type="EMBL" id="TRW23671.1"/>
    </source>
</evidence>
<dbReference type="Gene3D" id="2.40.50.140">
    <property type="entry name" value="Nucleic acid-binding proteins"/>
    <property type="match status" value="1"/>
</dbReference>
<proteinExistence type="predicted"/>
<dbReference type="SUPFAM" id="SSF50249">
    <property type="entry name" value="Nucleic acid-binding proteins"/>
    <property type="match status" value="1"/>
</dbReference>
<evidence type="ECO:0000256" key="4">
    <source>
        <dbReference type="SAM" id="MobiDB-lite"/>
    </source>
</evidence>
<sequence length="161" mass="17092">MTIIGRVTRDAEVRSLSNNKSVVSFSVAVNHDYKDKNGTKVTQTEFFDCAYWFSTGVAQYLTKGSLVELAGRVSARAWMGNDGQPKAGLNFNTTDITLHGGNGNKAEAQTQQQAQQPADQQGATAAPVNNETVPSANAAAAPVYEAEVIPNGAAIDDDLPF</sequence>
<dbReference type="NCBIfam" id="TIGR00621">
    <property type="entry name" value="ssb"/>
    <property type="match status" value="1"/>
</dbReference>
<organism evidence="5 6">
    <name type="scientific">Flavobacterium zepuense</name>
    <dbReference type="NCBI Taxonomy" id="2593302"/>
    <lineage>
        <taxon>Bacteria</taxon>
        <taxon>Pseudomonadati</taxon>
        <taxon>Bacteroidota</taxon>
        <taxon>Flavobacteriia</taxon>
        <taxon>Flavobacteriales</taxon>
        <taxon>Flavobacteriaceae</taxon>
        <taxon>Flavobacterium</taxon>
    </lineage>
</organism>
<feature type="compositionally biased region" description="Low complexity" evidence="4">
    <location>
        <begin position="106"/>
        <end position="134"/>
    </location>
</feature>
<dbReference type="PROSITE" id="PS50935">
    <property type="entry name" value="SSB"/>
    <property type="match status" value="1"/>
</dbReference>
<gene>
    <name evidence="5" type="ORF">FMM05_13525</name>
</gene>
<dbReference type="EMBL" id="VJVZ01000008">
    <property type="protein sequence ID" value="TRW23671.1"/>
    <property type="molecule type" value="Genomic_DNA"/>
</dbReference>
<dbReference type="CDD" id="cd04496">
    <property type="entry name" value="SSB_OBF"/>
    <property type="match status" value="1"/>
</dbReference>
<protein>
    <recommendedName>
        <fullName evidence="2 3">Single-stranded DNA-binding protein</fullName>
    </recommendedName>
</protein>
<dbReference type="AlphaFoldDB" id="A0A552UZN4"/>
<dbReference type="InterPro" id="IPR012340">
    <property type="entry name" value="NA-bd_OB-fold"/>
</dbReference>
<name>A0A552UZN4_9FLAO</name>
<dbReference type="Proteomes" id="UP000320643">
    <property type="component" value="Unassembled WGS sequence"/>
</dbReference>
<dbReference type="InterPro" id="IPR011344">
    <property type="entry name" value="ssDNA-bd"/>
</dbReference>
<comment type="caution">
    <text evidence="5">The sequence shown here is derived from an EMBL/GenBank/DDBJ whole genome shotgun (WGS) entry which is preliminary data.</text>
</comment>
<dbReference type="PIRSF" id="PIRSF002070">
    <property type="entry name" value="SSB"/>
    <property type="match status" value="1"/>
</dbReference>
<evidence type="ECO:0000256" key="1">
    <source>
        <dbReference type="ARBA" id="ARBA00023125"/>
    </source>
</evidence>
<evidence type="ECO:0000313" key="6">
    <source>
        <dbReference type="Proteomes" id="UP000320643"/>
    </source>
</evidence>
<dbReference type="InterPro" id="IPR000424">
    <property type="entry name" value="Primosome_PriB/ssb"/>
</dbReference>
<dbReference type="Pfam" id="PF00436">
    <property type="entry name" value="SSB"/>
    <property type="match status" value="1"/>
</dbReference>
<dbReference type="GO" id="GO:0003697">
    <property type="term" value="F:single-stranded DNA binding"/>
    <property type="evidence" value="ECO:0007669"/>
    <property type="project" value="InterPro"/>
</dbReference>
<keyword evidence="1 2" id="KW-0238">DNA-binding</keyword>
<evidence type="ECO:0000256" key="3">
    <source>
        <dbReference type="RuleBase" id="RU000524"/>
    </source>
</evidence>
<reference evidence="5 6" key="1">
    <citation type="submission" date="2019-07" db="EMBL/GenBank/DDBJ databases">
        <title>Flavobacterium sp. nov., isolated from glacier ice.</title>
        <authorList>
            <person name="Liu Q."/>
            <person name="Xin Y.-H."/>
        </authorList>
    </citation>
    <scope>NUCLEOTIDE SEQUENCE [LARGE SCALE GENOMIC DNA]</scope>
    <source>
        <strain evidence="5 6">ZT4R6</strain>
    </source>
</reference>
<feature type="region of interest" description="Disordered" evidence="4">
    <location>
        <begin position="95"/>
        <end position="134"/>
    </location>
</feature>